<dbReference type="EMBL" id="CM004399">
    <property type="protein sequence ID" value="OAY33112.1"/>
    <property type="molecule type" value="Genomic_DNA"/>
</dbReference>
<evidence type="ECO:0000256" key="4">
    <source>
        <dbReference type="ARBA" id="ARBA00022692"/>
    </source>
</evidence>
<evidence type="ECO:0000256" key="2">
    <source>
        <dbReference type="ARBA" id="ARBA00008685"/>
    </source>
</evidence>
<evidence type="ECO:0000256" key="12">
    <source>
        <dbReference type="ARBA" id="ARBA00023303"/>
    </source>
</evidence>
<keyword evidence="4 16" id="KW-0812">Transmembrane</keyword>
<keyword evidence="19" id="KW-1185">Reference proteome</keyword>
<evidence type="ECO:0000256" key="9">
    <source>
        <dbReference type="ARBA" id="ARBA00023170"/>
    </source>
</evidence>
<evidence type="ECO:0000256" key="16">
    <source>
        <dbReference type="SAM" id="Phobius"/>
    </source>
</evidence>
<dbReference type="Pfam" id="PF10613">
    <property type="entry name" value="Lig_chan-Glu_bd"/>
    <property type="match status" value="1"/>
</dbReference>
<dbReference type="InterPro" id="IPR028082">
    <property type="entry name" value="Peripla_BP_I"/>
</dbReference>
<dbReference type="FunFam" id="3.40.190.10:FF:000175">
    <property type="entry name" value="Glutamate receptor"/>
    <property type="match status" value="1"/>
</dbReference>
<gene>
    <name evidence="18" type="ORF">MANES_13G070600</name>
</gene>
<dbReference type="PANTHER" id="PTHR18966">
    <property type="entry name" value="IONOTROPIC GLUTAMATE RECEPTOR"/>
    <property type="match status" value="1"/>
</dbReference>
<dbReference type="Pfam" id="PF00060">
    <property type="entry name" value="Lig_chan"/>
    <property type="match status" value="1"/>
</dbReference>
<feature type="transmembrane region" description="Helical" evidence="16">
    <location>
        <begin position="851"/>
        <end position="875"/>
    </location>
</feature>
<feature type="domain" description="Ionotropic glutamate receptor C-terminal" evidence="17">
    <location>
        <begin position="489"/>
        <end position="831"/>
    </location>
</feature>
<dbReference type="Proteomes" id="UP000091857">
    <property type="component" value="Chromosome 13"/>
</dbReference>
<keyword evidence="5" id="KW-0732">Signal</keyword>
<dbReference type="InterPro" id="IPR017103">
    <property type="entry name" value="Iontropic_Glu_rcpt_pln"/>
</dbReference>
<keyword evidence="10" id="KW-0325">Glycoprotein</keyword>
<dbReference type="Gene3D" id="1.10.287.70">
    <property type="match status" value="1"/>
</dbReference>
<dbReference type="InterPro" id="IPR015683">
    <property type="entry name" value="Ionotropic_Glu_rcpt"/>
</dbReference>
<evidence type="ECO:0000313" key="19">
    <source>
        <dbReference type="Proteomes" id="UP000091857"/>
    </source>
</evidence>
<dbReference type="EMBL" id="CM004399">
    <property type="protein sequence ID" value="OAY33115.1"/>
    <property type="molecule type" value="Genomic_DNA"/>
</dbReference>
<evidence type="ECO:0000256" key="14">
    <source>
        <dbReference type="PIRSR" id="PIRSR037090-50"/>
    </source>
</evidence>
<comment type="function">
    <text evidence="13">Glutamate-gated receptor that probably acts as non-selective cation channel.</text>
</comment>
<dbReference type="SMR" id="A0A251JH99"/>
<evidence type="ECO:0000259" key="17">
    <source>
        <dbReference type="SMART" id="SM00079"/>
    </source>
</evidence>
<feature type="compositionally biased region" description="Basic and acidic residues" evidence="15">
    <location>
        <begin position="926"/>
        <end position="936"/>
    </location>
</feature>
<dbReference type="Gene3D" id="3.40.50.2300">
    <property type="match status" value="2"/>
</dbReference>
<dbReference type="FunFam" id="3.40.190.10:FF:000054">
    <property type="entry name" value="Glutamate receptor"/>
    <property type="match status" value="1"/>
</dbReference>
<dbReference type="FunFam" id="1.10.287.70:FF:000037">
    <property type="entry name" value="Glutamate receptor"/>
    <property type="match status" value="1"/>
</dbReference>
<evidence type="ECO:0000256" key="6">
    <source>
        <dbReference type="ARBA" id="ARBA00022989"/>
    </source>
</evidence>
<dbReference type="GO" id="GO:0005886">
    <property type="term" value="C:plasma membrane"/>
    <property type="evidence" value="ECO:0000318"/>
    <property type="project" value="GO_Central"/>
</dbReference>
<feature type="transmembrane region" description="Helical" evidence="16">
    <location>
        <begin position="606"/>
        <end position="628"/>
    </location>
</feature>
<feature type="region of interest" description="Disordered" evidence="15">
    <location>
        <begin position="926"/>
        <end position="951"/>
    </location>
</feature>
<dbReference type="GO" id="GO:0007165">
    <property type="term" value="P:signal transduction"/>
    <property type="evidence" value="ECO:0007669"/>
    <property type="project" value="UniProtKB-ARBA"/>
</dbReference>
<dbReference type="Gramene" id="Manes.13G070600.1.v8.1">
    <property type="protein sequence ID" value="Manes.13G070600.1.v8.1.CDS"/>
    <property type="gene ID" value="Manes.13G070600.v8.1"/>
</dbReference>
<evidence type="ECO:0000256" key="15">
    <source>
        <dbReference type="SAM" id="MobiDB-lite"/>
    </source>
</evidence>
<dbReference type="GO" id="GO:1901701">
    <property type="term" value="P:cellular response to oxygen-containing compound"/>
    <property type="evidence" value="ECO:0007669"/>
    <property type="project" value="UniProtKB-ARBA"/>
</dbReference>
<dbReference type="PRINTS" id="PR01176">
    <property type="entry name" value="GABABRECEPTR"/>
</dbReference>
<evidence type="ECO:0000256" key="1">
    <source>
        <dbReference type="ARBA" id="ARBA00004141"/>
    </source>
</evidence>
<feature type="compositionally biased region" description="Polar residues" evidence="15">
    <location>
        <begin position="937"/>
        <end position="951"/>
    </location>
</feature>
<dbReference type="GO" id="GO:0015276">
    <property type="term" value="F:ligand-gated monoatomic ion channel activity"/>
    <property type="evidence" value="ECO:0000318"/>
    <property type="project" value="GO_Central"/>
</dbReference>
<sequence>MDILQITGSDHRSFMAIIQLLSIFCIICVPMEVMGKNGNASASSPRPSVVNVGALFTINSVIGRAAKPALEAAVDDVNSDSSILPGTKLNLITLDTNCSGFIGTMEALQLVENDVVAAIGPQSSGIAHVISHVVNELHVPLLSFGATDPTLSALQYPYFLRTTQSDYFQMFAIADLVTYYGWREVIAIFVDDDYGRNGISVLGDALAKKRCKISYKAAFTPGASNSAINDLLVGVNLMESRVYVVHVNPDSGLKIFSVAQNLGMVTKGYVWIATDWLPSLLDSIQPVDVNTMNLLQGVVALRHYTPDTDLKKRFMSRWNSLKYKNTTGPAGFNSYALFAYDSVWLAARALDAFFNDGGRVSFSDDPKLHDRNRSSLHLSSLRVFNGGQQYLQTILRMNFTGLSGQIQFDLDKNLVHPAYEVLNIGGTGMRRIGYWSNYSGLSVVAPETLYRKPYNTSTSNQQLYPAIWPGENSETPRGWVFPNNGKPLRIAVPNRVSYKDFVAEDKNPPGVRGYCIDVFEAAINLLPYPVPHTYMLYGDGKRNPVYNELVNGVAQNKYDAAVGDVTIITNRTKIVDFTQPYMESGLVVVAPVKEVKSSPWAFLKPFTVQMWCVTGAFFLFVGAVVWILEHRINHEFRGTPRQQLITICWFSFSTMFFSHRENTASTLGRMVLIIWLFVVLIINSSYTASLTSILTVQQLTSRIEGIDSLISSTEPIGVQEGSFAWNYLIDELNIAESRLVKLQNQDEYFSALKRGPKAGGVAAIVDELPYIELFLSSTNCKFRTVGQEFTKSGWGFAFQRDSPLAVDLSTAILQLSENGDLQKIHNKWLTRTECSMQINEVDDNRLSLSSFWGLFLICGLACFIALTTFFCRVLCQYRKFAMGHGEEGEVGVEEIQPARPRRSLRSASFKDLIGFVDRKETEIKEMLKRKASDSKRQASPSKDGQASSSPA</sequence>
<keyword evidence="9 13" id="KW-0675">Receptor</keyword>
<keyword evidence="6 16" id="KW-1133">Transmembrane helix</keyword>
<dbReference type="GO" id="GO:0038023">
    <property type="term" value="F:signaling receptor activity"/>
    <property type="evidence" value="ECO:0000318"/>
    <property type="project" value="GO_Central"/>
</dbReference>
<dbReference type="SMART" id="SM00079">
    <property type="entry name" value="PBPe"/>
    <property type="match status" value="1"/>
</dbReference>
<dbReference type="CDD" id="cd19990">
    <property type="entry name" value="PBP1_GABAb_receptor_plant"/>
    <property type="match status" value="1"/>
</dbReference>
<dbReference type="OrthoDB" id="5984008at2759"/>
<evidence type="ECO:0000256" key="7">
    <source>
        <dbReference type="ARBA" id="ARBA00023065"/>
    </source>
</evidence>
<dbReference type="InterPro" id="IPR001320">
    <property type="entry name" value="Iontro_rcpt_C"/>
</dbReference>
<dbReference type="Pfam" id="PF01094">
    <property type="entry name" value="ANF_receptor"/>
    <property type="match status" value="1"/>
</dbReference>
<dbReference type="InterPro" id="IPR001828">
    <property type="entry name" value="ANF_lig-bd_rcpt"/>
</dbReference>
<dbReference type="CDD" id="cd13686">
    <property type="entry name" value="GluR_Plant"/>
    <property type="match status" value="1"/>
</dbReference>
<evidence type="ECO:0000256" key="13">
    <source>
        <dbReference type="PIRNR" id="PIRNR037090"/>
    </source>
</evidence>
<dbReference type="InterPro" id="IPR044440">
    <property type="entry name" value="GABAb_receptor_plant_PBP1"/>
</dbReference>
<organism evidence="18 19">
    <name type="scientific">Manihot esculenta</name>
    <name type="common">Cassava</name>
    <name type="synonym">Jatropha manihot</name>
    <dbReference type="NCBI Taxonomy" id="3983"/>
    <lineage>
        <taxon>Eukaryota</taxon>
        <taxon>Viridiplantae</taxon>
        <taxon>Streptophyta</taxon>
        <taxon>Embryophyta</taxon>
        <taxon>Tracheophyta</taxon>
        <taxon>Spermatophyta</taxon>
        <taxon>Magnoliopsida</taxon>
        <taxon>eudicotyledons</taxon>
        <taxon>Gunneridae</taxon>
        <taxon>Pentapetalae</taxon>
        <taxon>rosids</taxon>
        <taxon>fabids</taxon>
        <taxon>Malpighiales</taxon>
        <taxon>Euphorbiaceae</taxon>
        <taxon>Crotonoideae</taxon>
        <taxon>Manihoteae</taxon>
        <taxon>Manihot</taxon>
    </lineage>
</organism>
<name>A0A251JH99_MANES</name>
<evidence type="ECO:0000313" key="18">
    <source>
        <dbReference type="EMBL" id="OAY33112.1"/>
    </source>
</evidence>
<dbReference type="InterPro" id="IPR019594">
    <property type="entry name" value="Glu/Gly-bd"/>
</dbReference>
<dbReference type="SUPFAM" id="SSF53822">
    <property type="entry name" value="Periplasmic binding protein-like I"/>
    <property type="match status" value="1"/>
</dbReference>
<keyword evidence="8 13" id="KW-0472">Membrane</keyword>
<feature type="transmembrane region" description="Helical" evidence="16">
    <location>
        <begin position="12"/>
        <end position="31"/>
    </location>
</feature>
<comment type="similarity">
    <text evidence="2 13">Belongs to the glutamate-gated ion channel (TC 1.A.10.1) family.</text>
</comment>
<dbReference type="PIRSF" id="PIRSF037090">
    <property type="entry name" value="Iontro_Glu-like_rcpt_pln"/>
    <property type="match status" value="1"/>
</dbReference>
<keyword evidence="12 13" id="KW-0407">Ion channel</keyword>
<evidence type="ECO:0000256" key="3">
    <source>
        <dbReference type="ARBA" id="ARBA00022448"/>
    </source>
</evidence>
<evidence type="ECO:0000256" key="11">
    <source>
        <dbReference type="ARBA" id="ARBA00023286"/>
    </source>
</evidence>
<evidence type="ECO:0000256" key="5">
    <source>
        <dbReference type="ARBA" id="ARBA00022729"/>
    </source>
</evidence>
<evidence type="ECO:0000256" key="8">
    <source>
        <dbReference type="ARBA" id="ARBA00023136"/>
    </source>
</evidence>
<feature type="transmembrane region" description="Helical" evidence="16">
    <location>
        <begin position="670"/>
        <end position="694"/>
    </location>
</feature>
<keyword evidence="3 13" id="KW-0813">Transport</keyword>
<dbReference type="SUPFAM" id="SSF53850">
    <property type="entry name" value="Periplasmic binding protein-like II"/>
    <property type="match status" value="1"/>
</dbReference>
<dbReference type="FunFam" id="3.40.50.2300:FF:000081">
    <property type="entry name" value="Glutamate receptor"/>
    <property type="match status" value="1"/>
</dbReference>
<protein>
    <recommendedName>
        <fullName evidence="13">Glutamate receptor</fullName>
    </recommendedName>
</protein>
<evidence type="ECO:0000256" key="10">
    <source>
        <dbReference type="ARBA" id="ARBA00023180"/>
    </source>
</evidence>
<keyword evidence="11 13" id="KW-1071">Ligand-gated ion channel</keyword>
<feature type="disulfide bond" evidence="14">
    <location>
        <begin position="780"/>
        <end position="834"/>
    </location>
</feature>
<dbReference type="Gene3D" id="3.40.190.10">
    <property type="entry name" value="Periplasmic binding protein-like II"/>
    <property type="match status" value="2"/>
</dbReference>
<comment type="subcellular location">
    <subcellularLocation>
        <location evidence="1">Membrane</location>
        <topology evidence="1">Multi-pass membrane protein</topology>
    </subcellularLocation>
</comment>
<reference evidence="18 19" key="1">
    <citation type="submission" date="2016-02" db="EMBL/GenBank/DDBJ databases">
        <title>WGS assembly of Manihot esculenta.</title>
        <authorList>
            <person name="Bredeson J.V."/>
            <person name="Prochnik S.E."/>
            <person name="Lyons J.B."/>
            <person name="Schmutz J."/>
            <person name="Grimwood J."/>
            <person name="Vrebalov J."/>
            <person name="Bart R.S."/>
            <person name="Amuge T."/>
            <person name="Ferguson M.E."/>
            <person name="Green R."/>
            <person name="Putnam N."/>
            <person name="Stites J."/>
            <person name="Rounsley S."/>
            <person name="Rokhsar D.S."/>
        </authorList>
    </citation>
    <scope>NUCLEOTIDE SEQUENCE [LARGE SCALE GENOMIC DNA]</scope>
    <source>
        <strain evidence="19">cv. AM560-2</strain>
        <tissue evidence="18">Leaf</tissue>
    </source>
</reference>
<keyword evidence="14" id="KW-1015">Disulfide bond</keyword>
<keyword evidence="7 13" id="KW-0406">Ion transport</keyword>
<dbReference type="GO" id="GO:0009611">
    <property type="term" value="P:response to wounding"/>
    <property type="evidence" value="ECO:0007669"/>
    <property type="project" value="UniProtKB-ARBA"/>
</dbReference>
<dbReference type="STRING" id="3983.A0A251JH99"/>
<dbReference type="AlphaFoldDB" id="A0A251JH99"/>
<accession>A0A251JH99</accession>
<proteinExistence type="inferred from homology"/>